<evidence type="ECO:0000313" key="3">
    <source>
        <dbReference type="EMBL" id="ARU49037.1"/>
    </source>
</evidence>
<organism evidence="3 4">
    <name type="scientific">Sulfurospirillum diekertiae</name>
    <dbReference type="NCBI Taxonomy" id="1854492"/>
    <lineage>
        <taxon>Bacteria</taxon>
        <taxon>Pseudomonadati</taxon>
        <taxon>Campylobacterota</taxon>
        <taxon>Epsilonproteobacteria</taxon>
        <taxon>Campylobacterales</taxon>
        <taxon>Sulfurospirillaceae</taxon>
        <taxon>Sulfurospirillum</taxon>
    </lineage>
</organism>
<dbReference type="EMBL" id="CP021416">
    <property type="protein sequence ID" value="ARU49037.1"/>
    <property type="molecule type" value="Genomic_DNA"/>
</dbReference>
<keyword evidence="2" id="KW-0812">Transmembrane</keyword>
<name>A0A1Y0HLP1_9BACT</name>
<feature type="transmembrane region" description="Helical" evidence="2">
    <location>
        <begin position="25"/>
        <end position="46"/>
    </location>
</feature>
<dbReference type="Proteomes" id="UP000196005">
    <property type="component" value="Chromosome"/>
</dbReference>
<accession>A0A1Y0HLP1</accession>
<reference evidence="4" key="1">
    <citation type="submission" date="2017-05" db="EMBL/GenBank/DDBJ databases">
        <title>Dechlorination kinetics govern the competition between two new strains of the genus Sulfurospirillum.</title>
        <authorList>
            <person name="Buttet G.F."/>
            <person name="Murray A.M."/>
            <person name="Goris T."/>
            <person name="Burion M."/>
            <person name="Lin B."/>
            <person name="Rolle M."/>
            <person name="Maillard J."/>
        </authorList>
    </citation>
    <scope>NUCLEOTIDE SEQUENCE [LARGE SCALE GENOMIC DNA]</scope>
    <source>
        <strain evidence="4">SL2-1</strain>
    </source>
</reference>
<proteinExistence type="predicted"/>
<protein>
    <submittedName>
        <fullName evidence="3">Uncharacterized protein</fullName>
    </submittedName>
</protein>
<keyword evidence="2" id="KW-1133">Transmembrane helix</keyword>
<sequence length="103" mass="12706">MNDKSELLEQYDAEQKVEKNLDFRFLLLVYMVMFVAFLIILPKIYIKNQIYYMSRDINKLYGEYSILKEENRVLKQNLENIRFKNQNIRHDLYRLIFLHVNTH</sequence>
<dbReference type="AlphaFoldDB" id="A0A1Y0HLP1"/>
<dbReference type="KEGG" id="suls:Sdiek1_1878"/>
<evidence type="ECO:0000256" key="1">
    <source>
        <dbReference type="SAM" id="Coils"/>
    </source>
</evidence>
<keyword evidence="4" id="KW-1185">Reference proteome</keyword>
<keyword evidence="1" id="KW-0175">Coiled coil</keyword>
<evidence type="ECO:0000313" key="4">
    <source>
        <dbReference type="Proteomes" id="UP000196005"/>
    </source>
</evidence>
<evidence type="ECO:0000256" key="2">
    <source>
        <dbReference type="SAM" id="Phobius"/>
    </source>
</evidence>
<feature type="coiled-coil region" evidence="1">
    <location>
        <begin position="57"/>
        <end position="84"/>
    </location>
</feature>
<dbReference type="RefSeq" id="WP_087438850.1">
    <property type="nucleotide sequence ID" value="NZ_CP021416.1"/>
</dbReference>
<gene>
    <name evidence="3" type="ORF">Sdiek1_1878</name>
</gene>
<keyword evidence="2" id="KW-0472">Membrane</keyword>